<proteinExistence type="predicted"/>
<dbReference type="GO" id="GO:0003677">
    <property type="term" value="F:DNA binding"/>
    <property type="evidence" value="ECO:0007669"/>
    <property type="project" value="InterPro"/>
</dbReference>
<dbReference type="GO" id="GO:0015666">
    <property type="term" value="F:restriction endodeoxyribonuclease activity"/>
    <property type="evidence" value="ECO:0007669"/>
    <property type="project" value="TreeGrafter"/>
</dbReference>
<dbReference type="RefSeq" id="WP_044330366.1">
    <property type="nucleotide sequence ID" value="NZ_CP010836.1"/>
</dbReference>
<evidence type="ECO:0000259" key="2">
    <source>
        <dbReference type="Pfam" id="PF14338"/>
    </source>
</evidence>
<protein>
    <recommendedName>
        <fullName evidence="5">Restriction endonuclease</fullName>
    </recommendedName>
</protein>
<dbReference type="InterPro" id="IPR052906">
    <property type="entry name" value="Type_IV_Methyl-Rstrct_Enzyme"/>
</dbReference>
<dbReference type="PANTHER" id="PTHR30015:SF7">
    <property type="entry name" value="TYPE IV METHYL-DIRECTED RESTRICTION ENZYME ECOKMRR"/>
    <property type="match status" value="1"/>
</dbReference>
<dbReference type="Pfam" id="PF14338">
    <property type="entry name" value="Mrr_N"/>
    <property type="match status" value="1"/>
</dbReference>
<evidence type="ECO:0000259" key="1">
    <source>
        <dbReference type="Pfam" id="PF04471"/>
    </source>
</evidence>
<dbReference type="InterPro" id="IPR011856">
    <property type="entry name" value="tRNA_endonuc-like_dom_sf"/>
</dbReference>
<dbReference type="Gene3D" id="3.40.1350.10">
    <property type="match status" value="1"/>
</dbReference>
<sequence length="300" mass="33408">MNPLNIRKDDFYLPTLEVLRDLGGSASIEEIEEKLIERFRFKQGALDVVYDRSGDNVITDKMSWARSYLKFPGFVTTESRGIWVLTEAGRAALDLPLEDVRKQIHVAKAKRRAEQLAERKAVVEDLDRLLIDEPDDTNGEELEEAALDWTDALLATLRTMDPAAFERLTQRLLRESGFVKVEVTGKSGDGGIDGSGVLRMNLISFQVLFQCKRYAGSVGSSTVRDFRGAMQGRADKGLIITTGTFTAEARKEATRDGAPAIDLIDGEALCQLLKERRLGVQVREVVREEVVVDTAFLLSV</sequence>
<reference evidence="3 4" key="1">
    <citation type="journal article" date="2015" name="Int. J. Syst. Evol. Microbiol.">
        <title>Sphingomonas hengshuiensis sp. nov., isolated from lake wetland.</title>
        <authorList>
            <person name="Wei S."/>
            <person name="Wang T."/>
            <person name="Liu H."/>
            <person name="Zhang C."/>
            <person name="Guo J."/>
            <person name="Wang Q."/>
            <person name="Liang K."/>
            <person name="Zhang Z."/>
        </authorList>
    </citation>
    <scope>NUCLEOTIDE SEQUENCE [LARGE SCALE GENOMIC DNA]</scope>
    <source>
        <strain evidence="3 4">WHSC-8</strain>
    </source>
</reference>
<accession>A0A7U4J6A4</accession>
<feature type="domain" description="Restriction endonuclease type IV Mrr" evidence="1">
    <location>
        <begin position="157"/>
        <end position="273"/>
    </location>
</feature>
<dbReference type="InterPro" id="IPR007560">
    <property type="entry name" value="Restrct_endonuc_IV_Mrr"/>
</dbReference>
<keyword evidence="4" id="KW-1185">Reference proteome</keyword>
<dbReference type="PANTHER" id="PTHR30015">
    <property type="entry name" value="MRR RESTRICTION SYSTEM PROTEIN"/>
    <property type="match status" value="1"/>
</dbReference>
<dbReference type="REBASE" id="106729">
    <property type="entry name" value="SheWHSC8MrrP"/>
</dbReference>
<dbReference type="OrthoDB" id="9803736at2"/>
<evidence type="ECO:0000313" key="4">
    <source>
        <dbReference type="Proteomes" id="UP000032300"/>
    </source>
</evidence>
<dbReference type="GO" id="GO:0009307">
    <property type="term" value="P:DNA restriction-modification system"/>
    <property type="evidence" value="ECO:0007669"/>
    <property type="project" value="InterPro"/>
</dbReference>
<dbReference type="EMBL" id="CP010836">
    <property type="protein sequence ID" value="AJP71035.1"/>
    <property type="molecule type" value="Genomic_DNA"/>
</dbReference>
<reference evidence="3 4" key="2">
    <citation type="submission" date="2015-02" db="EMBL/GenBank/DDBJ databases">
        <title>The complete genome of Sphingomonas hengshuiensis sp. WHSC-8 isolated from soil of Hengshui Lake.</title>
        <authorList>
            <person name="Wei S."/>
            <person name="Guo J."/>
            <person name="Su C."/>
            <person name="Wu R."/>
            <person name="Zhang Z."/>
            <person name="Liang K."/>
            <person name="Li H."/>
            <person name="Wang T."/>
            <person name="Liu H."/>
            <person name="Zhang C."/>
            <person name="Li Z."/>
            <person name="Wang Q."/>
            <person name="Meng J."/>
        </authorList>
    </citation>
    <scope>NUCLEOTIDE SEQUENCE [LARGE SCALE GENOMIC DNA]</scope>
    <source>
        <strain evidence="3 4">WHSC-8</strain>
    </source>
</reference>
<evidence type="ECO:0008006" key="5">
    <source>
        <dbReference type="Google" id="ProtNLM"/>
    </source>
</evidence>
<gene>
    <name evidence="3" type="ORF">TS85_03170</name>
</gene>
<dbReference type="Proteomes" id="UP000032300">
    <property type="component" value="Chromosome"/>
</dbReference>
<dbReference type="InterPro" id="IPR011335">
    <property type="entry name" value="Restrct_endonuc-II-like"/>
</dbReference>
<dbReference type="KEGG" id="sphi:TS85_03170"/>
<evidence type="ECO:0000313" key="3">
    <source>
        <dbReference type="EMBL" id="AJP71035.1"/>
    </source>
</evidence>
<dbReference type="Pfam" id="PF04471">
    <property type="entry name" value="Mrr_cat"/>
    <property type="match status" value="1"/>
</dbReference>
<organism evidence="3 4">
    <name type="scientific">Sphingomonas hengshuiensis</name>
    <dbReference type="NCBI Taxonomy" id="1609977"/>
    <lineage>
        <taxon>Bacteria</taxon>
        <taxon>Pseudomonadati</taxon>
        <taxon>Pseudomonadota</taxon>
        <taxon>Alphaproteobacteria</taxon>
        <taxon>Sphingomonadales</taxon>
        <taxon>Sphingomonadaceae</taxon>
        <taxon>Sphingomonas</taxon>
    </lineage>
</organism>
<dbReference type="AlphaFoldDB" id="A0A7U4J6A4"/>
<name>A0A7U4J6A4_9SPHN</name>
<dbReference type="SUPFAM" id="SSF52980">
    <property type="entry name" value="Restriction endonuclease-like"/>
    <property type="match status" value="1"/>
</dbReference>
<feature type="domain" description="Restriction system protein Mrr-like N-terminal" evidence="2">
    <location>
        <begin position="10"/>
        <end position="93"/>
    </location>
</feature>
<dbReference type="InterPro" id="IPR025745">
    <property type="entry name" value="Mrr-like_N_dom"/>
</dbReference>